<feature type="non-terminal residue" evidence="1">
    <location>
        <position position="56"/>
    </location>
</feature>
<comment type="caution">
    <text evidence="1">The sequence shown here is derived from an EMBL/GenBank/DDBJ whole genome shotgun (WGS) entry which is preliminary data.</text>
</comment>
<proteinExistence type="predicted"/>
<dbReference type="AlphaFoldDB" id="X1GLQ9"/>
<reference evidence="1" key="1">
    <citation type="journal article" date="2014" name="Front. Microbiol.">
        <title>High frequency of phylogenetically diverse reductive dehalogenase-homologous genes in deep subseafloor sedimentary metagenomes.</title>
        <authorList>
            <person name="Kawai M."/>
            <person name="Futagami T."/>
            <person name="Toyoda A."/>
            <person name="Takaki Y."/>
            <person name="Nishi S."/>
            <person name="Hori S."/>
            <person name="Arai W."/>
            <person name="Tsubouchi T."/>
            <person name="Morono Y."/>
            <person name="Uchiyama I."/>
            <person name="Ito T."/>
            <person name="Fujiyama A."/>
            <person name="Inagaki F."/>
            <person name="Takami H."/>
        </authorList>
    </citation>
    <scope>NUCLEOTIDE SEQUENCE</scope>
    <source>
        <strain evidence="1">Expedition CK06-06</strain>
    </source>
</reference>
<sequence length="56" mass="6702">MYKDDVKKLAKHLNIKSNSELREFAKKYLKVVNDSFFWKEPGAVRAKTYRYKTLGF</sequence>
<evidence type="ECO:0000313" key="1">
    <source>
        <dbReference type="EMBL" id="GAH58112.1"/>
    </source>
</evidence>
<accession>X1GLQ9</accession>
<dbReference type="EMBL" id="BARU01017248">
    <property type="protein sequence ID" value="GAH58112.1"/>
    <property type="molecule type" value="Genomic_DNA"/>
</dbReference>
<name>X1GLQ9_9ZZZZ</name>
<organism evidence="1">
    <name type="scientific">marine sediment metagenome</name>
    <dbReference type="NCBI Taxonomy" id="412755"/>
    <lineage>
        <taxon>unclassified sequences</taxon>
        <taxon>metagenomes</taxon>
        <taxon>ecological metagenomes</taxon>
    </lineage>
</organism>
<protein>
    <submittedName>
        <fullName evidence="1">Uncharacterized protein</fullName>
    </submittedName>
</protein>
<gene>
    <name evidence="1" type="ORF">S03H2_28625</name>
</gene>